<dbReference type="Pfam" id="PF20060">
    <property type="entry name" value="DUF6459"/>
    <property type="match status" value="1"/>
</dbReference>
<dbReference type="EMBL" id="WBKA01000004">
    <property type="protein sequence ID" value="KAB1631915.1"/>
    <property type="molecule type" value="Genomic_DNA"/>
</dbReference>
<dbReference type="InterPro" id="IPR045596">
    <property type="entry name" value="DUF6459"/>
</dbReference>
<name>A0A7C8FTH5_9MICO</name>
<reference evidence="1 2" key="1">
    <citation type="submission" date="2019-09" db="EMBL/GenBank/DDBJ databases">
        <title>Phylogeny of genus Pseudoclavibacter and closely related genus.</title>
        <authorList>
            <person name="Li Y."/>
        </authorList>
    </citation>
    <scope>NUCLEOTIDE SEQUENCE [LARGE SCALE GENOMIC DNA]</scope>
    <source>
        <strain evidence="1 2">JCM 16921</strain>
    </source>
</reference>
<sequence>MPHHQREHPRWRRPEDEERFVRQLLRLFQAVHEVDAGVRPVQQLARWFTEDALLKIRVWAELASRHRRLHHMRPRRPDVRVVRTMAVPTHDRSRIDCVIVYATGAHRTRVASVVVHPHRDRWIISDLALL</sequence>
<evidence type="ECO:0000313" key="2">
    <source>
        <dbReference type="Proteomes" id="UP000481339"/>
    </source>
</evidence>
<organism evidence="1 2">
    <name type="scientific">Pseudoclavibacter caeni</name>
    <dbReference type="NCBI Taxonomy" id="908846"/>
    <lineage>
        <taxon>Bacteria</taxon>
        <taxon>Bacillati</taxon>
        <taxon>Actinomycetota</taxon>
        <taxon>Actinomycetes</taxon>
        <taxon>Micrococcales</taxon>
        <taxon>Microbacteriaceae</taxon>
        <taxon>Pseudoclavibacter</taxon>
    </lineage>
</organism>
<accession>A0A7C8FTH5</accession>
<dbReference type="RefSeq" id="WP_158036384.1">
    <property type="nucleotide sequence ID" value="NZ_BAAAZV010000020.1"/>
</dbReference>
<keyword evidence="2" id="KW-1185">Reference proteome</keyword>
<gene>
    <name evidence="1" type="ORF">F8O02_06210</name>
</gene>
<comment type="caution">
    <text evidence="1">The sequence shown here is derived from an EMBL/GenBank/DDBJ whole genome shotgun (WGS) entry which is preliminary data.</text>
</comment>
<dbReference type="Proteomes" id="UP000481339">
    <property type="component" value="Unassembled WGS sequence"/>
</dbReference>
<evidence type="ECO:0000313" key="1">
    <source>
        <dbReference type="EMBL" id="KAB1631915.1"/>
    </source>
</evidence>
<proteinExistence type="predicted"/>
<protein>
    <submittedName>
        <fullName evidence="1">3-hydroxyacyl-CoA dehydrogenase</fullName>
    </submittedName>
</protein>
<dbReference type="OrthoDB" id="3266345at2"/>
<dbReference type="AlphaFoldDB" id="A0A7C8FTH5"/>